<dbReference type="Proteomes" id="UP000827092">
    <property type="component" value="Unassembled WGS sequence"/>
</dbReference>
<dbReference type="AlphaFoldDB" id="A0AAV6VSC3"/>
<evidence type="ECO:0000256" key="1">
    <source>
        <dbReference type="SAM" id="MobiDB-lite"/>
    </source>
</evidence>
<keyword evidence="4" id="KW-1185">Reference proteome</keyword>
<gene>
    <name evidence="3" type="ORF">JTE90_009440</name>
</gene>
<organism evidence="3 4">
    <name type="scientific">Oedothorax gibbosus</name>
    <dbReference type="NCBI Taxonomy" id="931172"/>
    <lineage>
        <taxon>Eukaryota</taxon>
        <taxon>Metazoa</taxon>
        <taxon>Ecdysozoa</taxon>
        <taxon>Arthropoda</taxon>
        <taxon>Chelicerata</taxon>
        <taxon>Arachnida</taxon>
        <taxon>Araneae</taxon>
        <taxon>Araneomorphae</taxon>
        <taxon>Entelegynae</taxon>
        <taxon>Araneoidea</taxon>
        <taxon>Linyphiidae</taxon>
        <taxon>Erigoninae</taxon>
        <taxon>Oedothorax</taxon>
    </lineage>
</organism>
<evidence type="ECO:0000256" key="2">
    <source>
        <dbReference type="SAM" id="SignalP"/>
    </source>
</evidence>
<evidence type="ECO:0000313" key="3">
    <source>
        <dbReference type="EMBL" id="KAG8199604.1"/>
    </source>
</evidence>
<dbReference type="EMBL" id="JAFNEN010000026">
    <property type="protein sequence ID" value="KAG8199604.1"/>
    <property type="molecule type" value="Genomic_DNA"/>
</dbReference>
<proteinExistence type="predicted"/>
<evidence type="ECO:0000313" key="4">
    <source>
        <dbReference type="Proteomes" id="UP000827092"/>
    </source>
</evidence>
<feature type="signal peptide" evidence="2">
    <location>
        <begin position="1"/>
        <end position="25"/>
    </location>
</feature>
<feature type="region of interest" description="Disordered" evidence="1">
    <location>
        <begin position="62"/>
        <end position="81"/>
    </location>
</feature>
<feature type="compositionally biased region" description="Basic residues" evidence="1">
    <location>
        <begin position="62"/>
        <end position="75"/>
    </location>
</feature>
<keyword evidence="2" id="KW-0732">Signal</keyword>
<name>A0AAV6VSC3_9ARAC</name>
<comment type="caution">
    <text evidence="3">The sequence shown here is derived from an EMBL/GenBank/DDBJ whole genome shotgun (WGS) entry which is preliminary data.</text>
</comment>
<accession>A0AAV6VSC3</accession>
<sequence>MASSHKIISLCLCLILASCVFIVEGQGFSGMLGGGGGKHGSHGLELLLAAGLLGKILSRNKHHHHGHHHHGHHHEGRSASGPEYANAMPYAGFEAQQPMQFMAPYGLMPELGQEFAGLGGWQ</sequence>
<protein>
    <submittedName>
        <fullName evidence="3">Uncharacterized protein</fullName>
    </submittedName>
</protein>
<feature type="chain" id="PRO_5043966965" evidence="2">
    <location>
        <begin position="26"/>
        <end position="122"/>
    </location>
</feature>
<reference evidence="3 4" key="1">
    <citation type="journal article" date="2022" name="Nat. Ecol. Evol.">
        <title>A masculinizing supergene underlies an exaggerated male reproductive morph in a spider.</title>
        <authorList>
            <person name="Hendrickx F."/>
            <person name="De Corte Z."/>
            <person name="Sonet G."/>
            <person name="Van Belleghem S.M."/>
            <person name="Kostlbacher S."/>
            <person name="Vangestel C."/>
        </authorList>
    </citation>
    <scope>NUCLEOTIDE SEQUENCE [LARGE SCALE GENOMIC DNA]</scope>
    <source>
        <strain evidence="3">W744_W776</strain>
    </source>
</reference>
<dbReference type="PROSITE" id="PS51257">
    <property type="entry name" value="PROKAR_LIPOPROTEIN"/>
    <property type="match status" value="1"/>
</dbReference>